<dbReference type="PROSITE" id="PS00136">
    <property type="entry name" value="SUBTILASE_ASP"/>
    <property type="match status" value="1"/>
</dbReference>
<protein>
    <recommendedName>
        <fullName evidence="7">Peptidase S8/S53 domain-containing protein</fullName>
    </recommendedName>
</protein>
<keyword evidence="3 5" id="KW-0378">Hydrolase</keyword>
<dbReference type="InterPro" id="IPR023827">
    <property type="entry name" value="Peptidase_S8_Asp-AS"/>
</dbReference>
<dbReference type="EMBL" id="MHUL01000033">
    <property type="protein sequence ID" value="OHA76506.1"/>
    <property type="molecule type" value="Genomic_DNA"/>
</dbReference>
<dbReference type="AlphaFoldDB" id="A0A1G2RUH5"/>
<name>A0A1G2RUH5_9BACT</name>
<dbReference type="InterPro" id="IPR023828">
    <property type="entry name" value="Peptidase_S8_Ser-AS"/>
</dbReference>
<evidence type="ECO:0000256" key="3">
    <source>
        <dbReference type="ARBA" id="ARBA00022801"/>
    </source>
</evidence>
<dbReference type="Gene3D" id="3.40.50.200">
    <property type="entry name" value="Peptidase S8/S53 domain"/>
    <property type="match status" value="1"/>
</dbReference>
<dbReference type="GO" id="GO:0006508">
    <property type="term" value="P:proteolysis"/>
    <property type="evidence" value="ECO:0007669"/>
    <property type="project" value="UniProtKB-KW"/>
</dbReference>
<comment type="similarity">
    <text evidence="1 5 6">Belongs to the peptidase S8 family.</text>
</comment>
<dbReference type="PANTHER" id="PTHR43806">
    <property type="entry name" value="PEPTIDASE S8"/>
    <property type="match status" value="1"/>
</dbReference>
<dbReference type="SUPFAM" id="SSF52743">
    <property type="entry name" value="Subtilisin-like"/>
    <property type="match status" value="1"/>
</dbReference>
<organism evidence="8 9">
    <name type="scientific">Candidatus Wildermuthbacteria bacterium RIFCSPLOWO2_02_FULL_47_9c</name>
    <dbReference type="NCBI Taxonomy" id="1802466"/>
    <lineage>
        <taxon>Bacteria</taxon>
        <taxon>Candidatus Wildermuthiibacteriota</taxon>
    </lineage>
</organism>
<dbReference type="Gene3D" id="3.30.70.80">
    <property type="entry name" value="Peptidase S8 propeptide/proteinase inhibitor I9"/>
    <property type="match status" value="1"/>
</dbReference>
<evidence type="ECO:0000256" key="5">
    <source>
        <dbReference type="PROSITE-ProRule" id="PRU01240"/>
    </source>
</evidence>
<keyword evidence="2 5" id="KW-0645">Protease</keyword>
<dbReference type="PROSITE" id="PS00137">
    <property type="entry name" value="SUBTILASE_HIS"/>
    <property type="match status" value="1"/>
</dbReference>
<keyword evidence="4 5" id="KW-0720">Serine protease</keyword>
<dbReference type="InterPro" id="IPR000209">
    <property type="entry name" value="Peptidase_S8/S53_dom"/>
</dbReference>
<dbReference type="PROSITE" id="PS00138">
    <property type="entry name" value="SUBTILASE_SER"/>
    <property type="match status" value="1"/>
</dbReference>
<feature type="active site" description="Charge relay system" evidence="5">
    <location>
        <position position="394"/>
    </location>
</feature>
<sequence length="645" mass="67736">MKVFDPTLWAKKIRWIVFAGILSVLLGIGVLQGSIQAVSPGGNPNDIPAKYSALFQKAQTNGRIPVIVGFKTGFELGQLEVSLAERQAISQAQGRTLQGIKQGQATSVKKFTYIPYMALEVDEKALADLISQEGVISIEEDIAVPPTLSDTIPLIGAEDAWAGGYSGAGQVIAILDTGVDKNHPFLAGKVVSEACYSSNTATSSTLCPNGQVQQIGSGAGVNCSIAGCYHGTHVAGIAAGKGSDFSGVAKDANIIAIQVFSNFSGDVRSRSSDQILGLERVYNLRNAYNIAAANMSLGGGRNTSPCDGDSRKSIIDLLKGAGIATVISSGNDSYSDAISSPGCISSAVSVGATTKSDQVASFSNSASFLDLLAPGEDVNSSVPGGRFIKLDGTSMAAPHVAGAWAILQQKSPQSSVDEILSALANTGKPIWDNRNNITKPRIQVGRAIGVEYFTASKGTVASTTDRIKYVFIKDYPGDPLASSVYLVKRSKVEMTASLSGYLGRPEVWGAGKISNGWSAANPNHQRGYCGIVSRTDKSVVLQTFVYEVWDIAGSYVGWLPTTAENATCGYAVLGTRCTPPIFGSWEIPENCTFTGSATAPGNVIVKENVGLTIGENSALDIDFLNHYLWVDKGGKVVIKQGGKIY</sequence>
<feature type="domain" description="Peptidase S8/S53" evidence="7">
    <location>
        <begin position="167"/>
        <end position="427"/>
    </location>
</feature>
<feature type="active site" description="Charge relay system" evidence="5">
    <location>
        <position position="176"/>
    </location>
</feature>
<dbReference type="PROSITE" id="PS51892">
    <property type="entry name" value="SUBTILASE"/>
    <property type="match status" value="1"/>
</dbReference>
<dbReference type="InterPro" id="IPR036852">
    <property type="entry name" value="Peptidase_S8/S53_dom_sf"/>
</dbReference>
<accession>A0A1G2RUH5</accession>
<dbReference type="Proteomes" id="UP000178222">
    <property type="component" value="Unassembled WGS sequence"/>
</dbReference>
<reference evidence="8 9" key="1">
    <citation type="journal article" date="2016" name="Nat. Commun.">
        <title>Thousands of microbial genomes shed light on interconnected biogeochemical processes in an aquifer system.</title>
        <authorList>
            <person name="Anantharaman K."/>
            <person name="Brown C.T."/>
            <person name="Hug L.A."/>
            <person name="Sharon I."/>
            <person name="Castelle C.J."/>
            <person name="Probst A.J."/>
            <person name="Thomas B.C."/>
            <person name="Singh A."/>
            <person name="Wilkins M.J."/>
            <person name="Karaoz U."/>
            <person name="Brodie E.L."/>
            <person name="Williams K.H."/>
            <person name="Hubbard S.S."/>
            <person name="Banfield J.F."/>
        </authorList>
    </citation>
    <scope>NUCLEOTIDE SEQUENCE [LARGE SCALE GENOMIC DNA]</scope>
</reference>
<dbReference type="InterPro" id="IPR015500">
    <property type="entry name" value="Peptidase_S8_subtilisin-rel"/>
</dbReference>
<evidence type="ECO:0000256" key="2">
    <source>
        <dbReference type="ARBA" id="ARBA00022670"/>
    </source>
</evidence>
<dbReference type="Pfam" id="PF00082">
    <property type="entry name" value="Peptidase_S8"/>
    <property type="match status" value="1"/>
</dbReference>
<evidence type="ECO:0000256" key="6">
    <source>
        <dbReference type="RuleBase" id="RU003355"/>
    </source>
</evidence>
<dbReference type="GO" id="GO:0004252">
    <property type="term" value="F:serine-type endopeptidase activity"/>
    <property type="evidence" value="ECO:0007669"/>
    <property type="project" value="UniProtKB-UniRule"/>
</dbReference>
<comment type="caution">
    <text evidence="8">The sequence shown here is derived from an EMBL/GenBank/DDBJ whole genome shotgun (WGS) entry which is preliminary data.</text>
</comment>
<dbReference type="InterPro" id="IPR050131">
    <property type="entry name" value="Peptidase_S8_subtilisin-like"/>
</dbReference>
<dbReference type="PANTHER" id="PTHR43806:SF11">
    <property type="entry name" value="CEREVISIN-RELATED"/>
    <property type="match status" value="1"/>
</dbReference>
<evidence type="ECO:0000256" key="4">
    <source>
        <dbReference type="ARBA" id="ARBA00022825"/>
    </source>
</evidence>
<proteinExistence type="inferred from homology"/>
<dbReference type="InterPro" id="IPR037045">
    <property type="entry name" value="S8pro/Inhibitor_I9_sf"/>
</dbReference>
<dbReference type="InterPro" id="IPR022398">
    <property type="entry name" value="Peptidase_S8_His-AS"/>
</dbReference>
<evidence type="ECO:0000259" key="7">
    <source>
        <dbReference type="Pfam" id="PF00082"/>
    </source>
</evidence>
<feature type="active site" description="Charge relay system" evidence="5">
    <location>
        <position position="230"/>
    </location>
</feature>
<gene>
    <name evidence="8" type="ORF">A3J30_00545</name>
</gene>
<evidence type="ECO:0000256" key="1">
    <source>
        <dbReference type="ARBA" id="ARBA00011073"/>
    </source>
</evidence>
<evidence type="ECO:0000313" key="9">
    <source>
        <dbReference type="Proteomes" id="UP000178222"/>
    </source>
</evidence>
<evidence type="ECO:0000313" key="8">
    <source>
        <dbReference type="EMBL" id="OHA76506.1"/>
    </source>
</evidence>
<dbReference type="PRINTS" id="PR00723">
    <property type="entry name" value="SUBTILISIN"/>
</dbReference>